<name>A0A6J4VHI6_9BACT</name>
<feature type="transmembrane region" description="Helical" evidence="2">
    <location>
        <begin position="76"/>
        <end position="101"/>
    </location>
</feature>
<proteinExistence type="predicted"/>
<reference evidence="3" key="1">
    <citation type="submission" date="2020-02" db="EMBL/GenBank/DDBJ databases">
        <authorList>
            <person name="Meier V. D."/>
        </authorList>
    </citation>
    <scope>NUCLEOTIDE SEQUENCE</scope>
    <source>
        <strain evidence="3">AVDCRST_MAG59</strain>
    </source>
</reference>
<dbReference type="AlphaFoldDB" id="A0A6J4VHI6"/>
<dbReference type="EMBL" id="CADCWF010000276">
    <property type="protein sequence ID" value="CAA9573815.1"/>
    <property type="molecule type" value="Genomic_DNA"/>
</dbReference>
<keyword evidence="2" id="KW-1133">Transmembrane helix</keyword>
<feature type="transmembrane region" description="Helical" evidence="2">
    <location>
        <begin position="107"/>
        <end position="128"/>
    </location>
</feature>
<accession>A0A6J4VHI6</accession>
<sequence>MDQEMRGGARPVGGFRSDGGSGVPNDNPGARLTDEAQGIGALVGGVIKDLQELLRFEIQLAKTELKEDATAAGKGAGAMVAGGLIGLIGFIFLMLALTYGLATRLPMWASALIVAVLLFVVAAVLALWGKKELAATKLGPEQTIATLKEDQQWAKQQISSVKK</sequence>
<keyword evidence="2" id="KW-0812">Transmembrane</keyword>
<dbReference type="InterPro" id="IPR009937">
    <property type="entry name" value="Phage_holin_3_6"/>
</dbReference>
<evidence type="ECO:0008006" key="4">
    <source>
        <dbReference type="Google" id="ProtNLM"/>
    </source>
</evidence>
<evidence type="ECO:0000256" key="1">
    <source>
        <dbReference type="SAM" id="MobiDB-lite"/>
    </source>
</evidence>
<gene>
    <name evidence="3" type="ORF">AVDCRST_MAG59-3877</name>
</gene>
<organism evidence="3">
    <name type="scientific">uncultured Thermomicrobiales bacterium</name>
    <dbReference type="NCBI Taxonomy" id="1645740"/>
    <lineage>
        <taxon>Bacteria</taxon>
        <taxon>Pseudomonadati</taxon>
        <taxon>Thermomicrobiota</taxon>
        <taxon>Thermomicrobia</taxon>
        <taxon>Thermomicrobiales</taxon>
        <taxon>environmental samples</taxon>
    </lineage>
</organism>
<feature type="region of interest" description="Disordered" evidence="1">
    <location>
        <begin position="1"/>
        <end position="30"/>
    </location>
</feature>
<evidence type="ECO:0000256" key="2">
    <source>
        <dbReference type="SAM" id="Phobius"/>
    </source>
</evidence>
<dbReference type="Pfam" id="PF07332">
    <property type="entry name" value="Phage_holin_3_6"/>
    <property type="match status" value="1"/>
</dbReference>
<keyword evidence="2" id="KW-0472">Membrane</keyword>
<protein>
    <recommendedName>
        <fullName evidence="4">Phage holin family protein</fullName>
    </recommendedName>
</protein>
<evidence type="ECO:0000313" key="3">
    <source>
        <dbReference type="EMBL" id="CAA9573815.1"/>
    </source>
</evidence>